<organism evidence="1 2">
    <name type="scientific">Cherax quadricarinatus</name>
    <name type="common">Australian red claw crayfish</name>
    <dbReference type="NCBI Taxonomy" id="27406"/>
    <lineage>
        <taxon>Eukaryota</taxon>
        <taxon>Metazoa</taxon>
        <taxon>Ecdysozoa</taxon>
        <taxon>Arthropoda</taxon>
        <taxon>Crustacea</taxon>
        <taxon>Multicrustacea</taxon>
        <taxon>Malacostraca</taxon>
        <taxon>Eumalacostraca</taxon>
        <taxon>Eucarida</taxon>
        <taxon>Decapoda</taxon>
        <taxon>Pleocyemata</taxon>
        <taxon>Astacidea</taxon>
        <taxon>Parastacoidea</taxon>
        <taxon>Parastacidae</taxon>
        <taxon>Cherax</taxon>
    </lineage>
</organism>
<feature type="non-terminal residue" evidence="1">
    <location>
        <position position="1"/>
    </location>
</feature>
<name>A0AAW0X9K9_CHEQU</name>
<dbReference type="Proteomes" id="UP001445076">
    <property type="component" value="Unassembled WGS sequence"/>
</dbReference>
<protein>
    <submittedName>
        <fullName evidence="1">Uncharacterized protein</fullName>
    </submittedName>
</protein>
<proteinExistence type="predicted"/>
<sequence length="179" mass="19740">EPPVIQSVGYPHLPTTYIVEMKSVAILTTMMVVVSGLPAKLETLAPLPGEAPDTTPVLVKDVDDMHIEVSEPQAGKYNVEVFRLSDRSLTRLPTKNLTLPPGWHLKGRESSLVVHAELISTGDVVVVLFGLEHGLDLVLLPKEFFRSNSPEAIVFPEVSVPWHPTLSTPTEKWSWSPFD</sequence>
<evidence type="ECO:0000313" key="1">
    <source>
        <dbReference type="EMBL" id="KAK8740587.1"/>
    </source>
</evidence>
<dbReference type="EMBL" id="JARKIK010000033">
    <property type="protein sequence ID" value="KAK8740587.1"/>
    <property type="molecule type" value="Genomic_DNA"/>
</dbReference>
<comment type="caution">
    <text evidence="1">The sequence shown here is derived from an EMBL/GenBank/DDBJ whole genome shotgun (WGS) entry which is preliminary data.</text>
</comment>
<accession>A0AAW0X9K9</accession>
<keyword evidence="2" id="KW-1185">Reference proteome</keyword>
<evidence type="ECO:0000313" key="2">
    <source>
        <dbReference type="Proteomes" id="UP001445076"/>
    </source>
</evidence>
<reference evidence="1 2" key="1">
    <citation type="journal article" date="2024" name="BMC Genomics">
        <title>Genome assembly of redclaw crayfish (Cherax quadricarinatus) provides insights into its immune adaptation and hypoxia tolerance.</title>
        <authorList>
            <person name="Liu Z."/>
            <person name="Zheng J."/>
            <person name="Li H."/>
            <person name="Fang K."/>
            <person name="Wang S."/>
            <person name="He J."/>
            <person name="Zhou D."/>
            <person name="Weng S."/>
            <person name="Chi M."/>
            <person name="Gu Z."/>
            <person name="He J."/>
            <person name="Li F."/>
            <person name="Wang M."/>
        </authorList>
    </citation>
    <scope>NUCLEOTIDE SEQUENCE [LARGE SCALE GENOMIC DNA]</scope>
    <source>
        <strain evidence="1">ZL_2023a</strain>
    </source>
</reference>
<dbReference type="AlphaFoldDB" id="A0AAW0X9K9"/>
<gene>
    <name evidence="1" type="ORF">OTU49_002984</name>
</gene>